<accession>A0A8H6HHJ8</accession>
<feature type="transmembrane region" description="Helical" evidence="1">
    <location>
        <begin position="64"/>
        <end position="85"/>
    </location>
</feature>
<feature type="transmembrane region" description="Helical" evidence="1">
    <location>
        <begin position="316"/>
        <end position="338"/>
    </location>
</feature>
<name>A0A8H6HHJ8_9AGAR</name>
<dbReference type="EMBL" id="JACGCI010000087">
    <property type="protein sequence ID" value="KAF6746924.1"/>
    <property type="molecule type" value="Genomic_DNA"/>
</dbReference>
<dbReference type="Proteomes" id="UP000521943">
    <property type="component" value="Unassembled WGS sequence"/>
</dbReference>
<keyword evidence="1" id="KW-0812">Transmembrane</keyword>
<feature type="transmembrane region" description="Helical" evidence="1">
    <location>
        <begin position="187"/>
        <end position="213"/>
    </location>
</feature>
<comment type="caution">
    <text evidence="2">The sequence shown here is derived from an EMBL/GenBank/DDBJ whole genome shotgun (WGS) entry which is preliminary data.</text>
</comment>
<feature type="transmembrane region" description="Helical" evidence="1">
    <location>
        <begin position="280"/>
        <end position="304"/>
    </location>
</feature>
<organism evidence="2 3">
    <name type="scientific">Ephemerocybe angulata</name>
    <dbReference type="NCBI Taxonomy" id="980116"/>
    <lineage>
        <taxon>Eukaryota</taxon>
        <taxon>Fungi</taxon>
        <taxon>Dikarya</taxon>
        <taxon>Basidiomycota</taxon>
        <taxon>Agaricomycotina</taxon>
        <taxon>Agaricomycetes</taxon>
        <taxon>Agaricomycetidae</taxon>
        <taxon>Agaricales</taxon>
        <taxon>Agaricineae</taxon>
        <taxon>Psathyrellaceae</taxon>
        <taxon>Ephemerocybe</taxon>
    </lineage>
</organism>
<gene>
    <name evidence="2" type="ORF">DFP72DRAFT_1175329</name>
</gene>
<keyword evidence="1" id="KW-1133">Transmembrane helix</keyword>
<dbReference type="OrthoDB" id="2956978at2759"/>
<evidence type="ECO:0000313" key="2">
    <source>
        <dbReference type="EMBL" id="KAF6746924.1"/>
    </source>
</evidence>
<keyword evidence="3" id="KW-1185">Reference proteome</keyword>
<feature type="transmembrane region" description="Helical" evidence="1">
    <location>
        <begin position="159"/>
        <end position="181"/>
    </location>
</feature>
<feature type="transmembrane region" description="Helical" evidence="1">
    <location>
        <begin position="225"/>
        <end position="243"/>
    </location>
</feature>
<keyword evidence="1" id="KW-0472">Membrane</keyword>
<evidence type="ECO:0000313" key="3">
    <source>
        <dbReference type="Proteomes" id="UP000521943"/>
    </source>
</evidence>
<reference evidence="2 3" key="1">
    <citation type="submission" date="2020-07" db="EMBL/GenBank/DDBJ databases">
        <title>Comparative genomics of pyrophilous fungi reveals a link between fire events and developmental genes.</title>
        <authorList>
            <consortium name="DOE Joint Genome Institute"/>
            <person name="Steindorff A.S."/>
            <person name="Carver A."/>
            <person name="Calhoun S."/>
            <person name="Stillman K."/>
            <person name="Liu H."/>
            <person name="Lipzen A."/>
            <person name="Pangilinan J."/>
            <person name="Labutti K."/>
            <person name="Bruns T.D."/>
            <person name="Grigoriev I.V."/>
        </authorList>
    </citation>
    <scope>NUCLEOTIDE SEQUENCE [LARGE SCALE GENOMIC DNA]</scope>
    <source>
        <strain evidence="2 3">CBS 144469</strain>
    </source>
</reference>
<dbReference type="AlphaFoldDB" id="A0A8H6HHJ8"/>
<proteinExistence type="predicted"/>
<protein>
    <submittedName>
        <fullName evidence="2">Uncharacterized protein</fullName>
    </submittedName>
</protein>
<feature type="transmembrane region" description="Helical" evidence="1">
    <location>
        <begin position="249"/>
        <end position="268"/>
    </location>
</feature>
<feature type="transmembrane region" description="Helical" evidence="1">
    <location>
        <begin position="114"/>
        <end position="147"/>
    </location>
</feature>
<sequence length="366" mass="40297">MDVEAKDTRHRKEDTDATLAIDEKRKSAVPTTSYSATAYARQSVVLAPWESDPRGYYTTFYNQFTSIIMISTFTGGVQAAVLSFMNDILSNDPLNAVLFPEDARNPGRRIYSAYSLGLMLGLLAVALNLTVAAIAAVNAALACHFSIHIPIHRPTLEARVVFCMILQFIASGVAGISLVMLCYKFDLAFTIVAAVLFFAGILISGYHLVALFGSRWFTELRGQPLHSISIAVATSAFLVDVISPSPSSWFTISTYGITITYHMLAVLHNRSSEGNRPRRLALFAVVVMVGCWVGCVILTTFLGSQYRSHEKQWESILRWVTIGLAAFESVVLFTIGVFDARAMRKWRRANPRGVSQHSGHGVTQSE</sequence>
<evidence type="ECO:0000256" key="1">
    <source>
        <dbReference type="SAM" id="Phobius"/>
    </source>
</evidence>